<dbReference type="InParanoid" id="A0A067MAV2"/>
<sequence length="271" mass="30544">MSITPADREAIIALCKAHDGTHDMWKRDFRRCIVYKSYFIKYDNDDYLRFQYETQKYIHSMAIGDPSAPRVPEVVDYFTPDQCTAYLVMEFIDNTTPADNAPEKVADALRWLASVPAPAGLTIGSVGGGPARHRLFKDYRAPLLFSSKLALETYMNKALEWIPSYGRPAKISFSDDKVIFTQSDMDKSNFFLDGNGKICIIDFDTVALLPESFASYTMRSGTNLFASEVAEYLDWPRSPNQYSMARAGVIINMTSDWTLGLDKDGLPDTRG</sequence>
<protein>
    <recommendedName>
        <fullName evidence="3">Aminoglycoside phosphotransferase domain-containing protein</fullName>
    </recommendedName>
</protein>
<accession>A0A067MAV2</accession>
<keyword evidence="2" id="KW-1185">Reference proteome</keyword>
<dbReference type="SUPFAM" id="SSF56112">
    <property type="entry name" value="Protein kinase-like (PK-like)"/>
    <property type="match status" value="1"/>
</dbReference>
<dbReference type="InterPro" id="IPR011009">
    <property type="entry name" value="Kinase-like_dom_sf"/>
</dbReference>
<proteinExistence type="predicted"/>
<dbReference type="AlphaFoldDB" id="A0A067MAV2"/>
<gene>
    <name evidence="1" type="ORF">BOTBODRAFT_179341</name>
</gene>
<evidence type="ECO:0008006" key="3">
    <source>
        <dbReference type="Google" id="ProtNLM"/>
    </source>
</evidence>
<organism evidence="1 2">
    <name type="scientific">Botryobasidium botryosum (strain FD-172 SS1)</name>
    <dbReference type="NCBI Taxonomy" id="930990"/>
    <lineage>
        <taxon>Eukaryota</taxon>
        <taxon>Fungi</taxon>
        <taxon>Dikarya</taxon>
        <taxon>Basidiomycota</taxon>
        <taxon>Agaricomycotina</taxon>
        <taxon>Agaricomycetes</taxon>
        <taxon>Cantharellales</taxon>
        <taxon>Botryobasidiaceae</taxon>
        <taxon>Botryobasidium</taxon>
    </lineage>
</organism>
<reference evidence="2" key="1">
    <citation type="journal article" date="2014" name="Proc. Natl. Acad. Sci. U.S.A.">
        <title>Extensive sampling of basidiomycete genomes demonstrates inadequacy of the white-rot/brown-rot paradigm for wood decay fungi.</title>
        <authorList>
            <person name="Riley R."/>
            <person name="Salamov A.A."/>
            <person name="Brown D.W."/>
            <person name="Nagy L.G."/>
            <person name="Floudas D."/>
            <person name="Held B.W."/>
            <person name="Levasseur A."/>
            <person name="Lombard V."/>
            <person name="Morin E."/>
            <person name="Otillar R."/>
            <person name="Lindquist E.A."/>
            <person name="Sun H."/>
            <person name="LaButti K.M."/>
            <person name="Schmutz J."/>
            <person name="Jabbour D."/>
            <person name="Luo H."/>
            <person name="Baker S.E."/>
            <person name="Pisabarro A.G."/>
            <person name="Walton J.D."/>
            <person name="Blanchette R.A."/>
            <person name="Henrissat B."/>
            <person name="Martin F."/>
            <person name="Cullen D."/>
            <person name="Hibbett D.S."/>
            <person name="Grigoriev I.V."/>
        </authorList>
    </citation>
    <scope>NUCLEOTIDE SEQUENCE [LARGE SCALE GENOMIC DNA]</scope>
    <source>
        <strain evidence="2">FD-172 SS1</strain>
    </source>
</reference>
<dbReference type="HOGENOM" id="CLU_084529_0_0_1"/>
<dbReference type="EMBL" id="KL198083">
    <property type="protein sequence ID" value="KDQ09002.1"/>
    <property type="molecule type" value="Genomic_DNA"/>
</dbReference>
<name>A0A067MAV2_BOTB1</name>
<evidence type="ECO:0000313" key="1">
    <source>
        <dbReference type="EMBL" id="KDQ09002.1"/>
    </source>
</evidence>
<dbReference type="Proteomes" id="UP000027195">
    <property type="component" value="Unassembled WGS sequence"/>
</dbReference>
<dbReference type="OrthoDB" id="3250044at2759"/>
<evidence type="ECO:0000313" key="2">
    <source>
        <dbReference type="Proteomes" id="UP000027195"/>
    </source>
</evidence>